<evidence type="ECO:0000313" key="16">
    <source>
        <dbReference type="Proteomes" id="UP000004067"/>
    </source>
</evidence>
<evidence type="ECO:0000256" key="11">
    <source>
        <dbReference type="RuleBase" id="RU003357"/>
    </source>
</evidence>
<keyword evidence="2 10" id="KW-0813">Transport</keyword>
<dbReference type="InterPro" id="IPR012910">
    <property type="entry name" value="Plug_dom"/>
</dbReference>
<dbReference type="InterPro" id="IPR000531">
    <property type="entry name" value="Beta-barrel_TonB"/>
</dbReference>
<protein>
    <submittedName>
        <fullName evidence="15">TonB-dependent receptor</fullName>
    </submittedName>
</protein>
<dbReference type="Pfam" id="PF07715">
    <property type="entry name" value="Plug"/>
    <property type="match status" value="1"/>
</dbReference>
<comment type="similarity">
    <text evidence="10 11">Belongs to the TonB-dependent receptor family.</text>
</comment>
<dbReference type="RefSeq" id="WP_006306759.1">
    <property type="nucleotide sequence ID" value="NZ_GL892076.1"/>
</dbReference>
<keyword evidence="6 11" id="KW-0798">TonB box</keyword>
<reference evidence="15 16" key="1">
    <citation type="submission" date="2011-04" db="EMBL/GenBank/DDBJ databases">
        <authorList>
            <person name="Muzny D."/>
            <person name="Qin X."/>
            <person name="Deng J."/>
            <person name="Jiang H."/>
            <person name="Liu Y."/>
            <person name="Qu J."/>
            <person name="Song X.-Z."/>
            <person name="Zhang L."/>
            <person name="Thornton R."/>
            <person name="Coyle M."/>
            <person name="Francisco L."/>
            <person name="Jackson L."/>
            <person name="Javaid M."/>
            <person name="Korchina V."/>
            <person name="Kovar C."/>
            <person name="Mata R."/>
            <person name="Mathew T."/>
            <person name="Ngo R."/>
            <person name="Nguyen L."/>
            <person name="Nguyen N."/>
            <person name="Okwuonu G."/>
            <person name="Ongeri F."/>
            <person name="Pham C."/>
            <person name="Simmons D."/>
            <person name="Wilczek-Boney K."/>
            <person name="Hale W."/>
            <person name="Jakkamsetti A."/>
            <person name="Pham P."/>
            <person name="Ruth R."/>
            <person name="San Lucas F."/>
            <person name="Warren J."/>
            <person name="Zhang J."/>
            <person name="Zhao Z."/>
            <person name="Zhou C."/>
            <person name="Zhu D."/>
            <person name="Lee S."/>
            <person name="Bess C."/>
            <person name="Blankenburg K."/>
            <person name="Forbes L."/>
            <person name="Fu Q."/>
            <person name="Gubbala S."/>
            <person name="Hirani K."/>
            <person name="Jayaseelan J.C."/>
            <person name="Lara F."/>
            <person name="Munidasa M."/>
            <person name="Palculict T."/>
            <person name="Patil S."/>
            <person name="Pu L.-L."/>
            <person name="Saada N."/>
            <person name="Tang L."/>
            <person name="Weissenberger G."/>
            <person name="Zhu Y."/>
            <person name="Hemphill L."/>
            <person name="Shang Y."/>
            <person name="Youmans B."/>
            <person name="Ayvaz T."/>
            <person name="Ross M."/>
            <person name="Santibanez J."/>
            <person name="Aqrawi P."/>
            <person name="Gross S."/>
            <person name="Joshi V."/>
            <person name="Fowler G."/>
            <person name="Nazareth L."/>
            <person name="Reid J."/>
            <person name="Worley K."/>
            <person name="Petrosino J."/>
            <person name="Highlander S."/>
            <person name="Gibbs R."/>
        </authorList>
    </citation>
    <scope>NUCLEOTIDE SEQUENCE [LARGE SCALE GENOMIC DNA]</scope>
    <source>
        <strain evidence="15 16">DSM 2778</strain>
    </source>
</reference>
<dbReference type="CDD" id="cd01347">
    <property type="entry name" value="ligand_gated_channel"/>
    <property type="match status" value="1"/>
</dbReference>
<proteinExistence type="inferred from homology"/>
<organism evidence="15 16">
    <name type="scientific">Centipeda periodontii DSM 2778</name>
    <dbReference type="NCBI Taxonomy" id="888060"/>
    <lineage>
        <taxon>Bacteria</taxon>
        <taxon>Bacillati</taxon>
        <taxon>Bacillota</taxon>
        <taxon>Negativicutes</taxon>
        <taxon>Selenomonadales</taxon>
        <taxon>Selenomonadaceae</taxon>
        <taxon>Centipeda</taxon>
    </lineage>
</organism>
<dbReference type="EMBL" id="AFHQ01000041">
    <property type="protein sequence ID" value="EGK58990.1"/>
    <property type="molecule type" value="Genomic_DNA"/>
</dbReference>
<accession>F5RNC1</accession>
<evidence type="ECO:0000256" key="8">
    <source>
        <dbReference type="ARBA" id="ARBA00023170"/>
    </source>
</evidence>
<dbReference type="AlphaFoldDB" id="F5RNC1"/>
<name>F5RNC1_9FIRM</name>
<keyword evidence="16" id="KW-1185">Reference proteome</keyword>
<evidence type="ECO:0000256" key="6">
    <source>
        <dbReference type="ARBA" id="ARBA00023077"/>
    </source>
</evidence>
<dbReference type="Pfam" id="PF00593">
    <property type="entry name" value="TonB_dep_Rec_b-barrel"/>
    <property type="match status" value="1"/>
</dbReference>
<evidence type="ECO:0000313" key="15">
    <source>
        <dbReference type="EMBL" id="EGK58990.1"/>
    </source>
</evidence>
<feature type="domain" description="TonB-dependent receptor-like beta-barrel" evidence="13">
    <location>
        <begin position="233"/>
        <end position="645"/>
    </location>
</feature>
<feature type="domain" description="TonB-dependent receptor plug" evidence="14">
    <location>
        <begin position="65"/>
        <end position="167"/>
    </location>
</feature>
<gene>
    <name evidence="15" type="ORF">HMPREF9081_1757</name>
</gene>
<evidence type="ECO:0000256" key="9">
    <source>
        <dbReference type="ARBA" id="ARBA00023237"/>
    </source>
</evidence>
<keyword evidence="9 10" id="KW-0998">Cell outer membrane</keyword>
<evidence type="ECO:0000256" key="7">
    <source>
        <dbReference type="ARBA" id="ARBA00023136"/>
    </source>
</evidence>
<keyword evidence="8 15" id="KW-0675">Receptor</keyword>
<keyword evidence="4 10" id="KW-0812">Transmembrane</keyword>
<keyword evidence="7 10" id="KW-0472">Membrane</keyword>
<dbReference type="InterPro" id="IPR036942">
    <property type="entry name" value="Beta-barrel_TonB_sf"/>
</dbReference>
<evidence type="ECO:0000256" key="10">
    <source>
        <dbReference type="PROSITE-ProRule" id="PRU01360"/>
    </source>
</evidence>
<evidence type="ECO:0000256" key="4">
    <source>
        <dbReference type="ARBA" id="ARBA00022692"/>
    </source>
</evidence>
<dbReference type="PANTHER" id="PTHR30069">
    <property type="entry name" value="TONB-DEPENDENT OUTER MEMBRANE RECEPTOR"/>
    <property type="match status" value="1"/>
</dbReference>
<evidence type="ECO:0000259" key="13">
    <source>
        <dbReference type="Pfam" id="PF00593"/>
    </source>
</evidence>
<dbReference type="PANTHER" id="PTHR30069:SF29">
    <property type="entry name" value="HEMOGLOBIN AND HEMOGLOBIN-HAPTOGLOBIN-BINDING PROTEIN 1-RELATED"/>
    <property type="match status" value="1"/>
</dbReference>
<evidence type="ECO:0000256" key="1">
    <source>
        <dbReference type="ARBA" id="ARBA00004571"/>
    </source>
</evidence>
<dbReference type="HOGENOM" id="CLU_008287_18_0_9"/>
<evidence type="ECO:0000256" key="12">
    <source>
        <dbReference type="SAM" id="SignalP"/>
    </source>
</evidence>
<dbReference type="Proteomes" id="UP000004067">
    <property type="component" value="Unassembled WGS sequence"/>
</dbReference>
<evidence type="ECO:0000256" key="2">
    <source>
        <dbReference type="ARBA" id="ARBA00022448"/>
    </source>
</evidence>
<dbReference type="STRING" id="888060.HMPREF9081_1757"/>
<evidence type="ECO:0000256" key="3">
    <source>
        <dbReference type="ARBA" id="ARBA00022452"/>
    </source>
</evidence>
<dbReference type="SUPFAM" id="SSF56935">
    <property type="entry name" value="Porins"/>
    <property type="match status" value="1"/>
</dbReference>
<dbReference type="GO" id="GO:0015344">
    <property type="term" value="F:siderophore uptake transmembrane transporter activity"/>
    <property type="evidence" value="ECO:0007669"/>
    <property type="project" value="TreeGrafter"/>
</dbReference>
<feature type="chain" id="PRO_5003327355" evidence="12">
    <location>
        <begin position="27"/>
        <end position="666"/>
    </location>
</feature>
<dbReference type="Gene3D" id="2.40.170.20">
    <property type="entry name" value="TonB-dependent receptor, beta-barrel domain"/>
    <property type="match status" value="1"/>
</dbReference>
<dbReference type="GO" id="GO:0044718">
    <property type="term" value="P:siderophore transmembrane transport"/>
    <property type="evidence" value="ECO:0007669"/>
    <property type="project" value="TreeGrafter"/>
</dbReference>
<dbReference type="InterPro" id="IPR037066">
    <property type="entry name" value="Plug_dom_sf"/>
</dbReference>
<dbReference type="OrthoDB" id="101167at2"/>
<comment type="subcellular location">
    <subcellularLocation>
        <location evidence="1 10">Cell outer membrane</location>
        <topology evidence="1 10">Multi-pass membrane protein</topology>
    </subcellularLocation>
</comment>
<dbReference type="InterPro" id="IPR039426">
    <property type="entry name" value="TonB-dep_rcpt-like"/>
</dbReference>
<sequence length="666" mass="74458">MHHAKESILFFVAAFLPLSAAHGVQAAASEPSASADTPADPSAKNTFIVLPDIVVTATKTPNPTADVPADVSIITEEDIRARHAQYLRDVIDMLPGVSINRGGGQRAVNIRGFDARYSMILINGRRLPSEPNAPYELDRISLSDVKRIEVIRGSASALYGSDALGGVINIITKPPERPACTLQADQSLWPAGGSTSGRYTIHYDTGSKGNTGVSLTAAHAREGIRQKGDGTTYLPFGTRDDFSAHVRHRDAHEGVWTFDASYYAEKLTEYGTFIGMHGIRLPVSYLADNRRQQYALGYRRYAGKAEFDASLHHAVWEKRADTKNRNTNLYANNAFGEIKTTTFEARMTYDPDMRHRLTFGGEYRPELFRGTGISSGQGEFTMTLHGRAYRGSEVKTNYYAAYIQDEWDISPAWLLISSLRYDGSDRFSGRVSPKIGATYKAAPDTRLKFNLGTGFRVPYPNQLYLNLNLIRGGALVHLSGNPALRPETSWFYDISLERDFGGGTAKLTYFQSTIRDMIDETWTSPSTLQYRNIGRAALRGIEADFTRPLHGKFSWNLNYTYLNAVNTETHARLFDRARHKISAAVSYRPSDRWAISLWSDAYLGYVHQPRANEMRSCSYMLWNISAQCGISEREHLSLTAENLFNRRDAYLSIPGTILRLGYELRL</sequence>
<dbReference type="PROSITE" id="PS52016">
    <property type="entry name" value="TONB_DEPENDENT_REC_3"/>
    <property type="match status" value="1"/>
</dbReference>
<dbReference type="GO" id="GO:0009279">
    <property type="term" value="C:cell outer membrane"/>
    <property type="evidence" value="ECO:0007669"/>
    <property type="project" value="UniProtKB-SubCell"/>
</dbReference>
<evidence type="ECO:0000256" key="5">
    <source>
        <dbReference type="ARBA" id="ARBA00022729"/>
    </source>
</evidence>
<keyword evidence="3 10" id="KW-1134">Transmembrane beta strand</keyword>
<evidence type="ECO:0000259" key="14">
    <source>
        <dbReference type="Pfam" id="PF07715"/>
    </source>
</evidence>
<feature type="signal peptide" evidence="12">
    <location>
        <begin position="1"/>
        <end position="26"/>
    </location>
</feature>
<comment type="caution">
    <text evidence="15">The sequence shown here is derived from an EMBL/GenBank/DDBJ whole genome shotgun (WGS) entry which is preliminary data.</text>
</comment>
<dbReference type="Gene3D" id="2.170.130.10">
    <property type="entry name" value="TonB-dependent receptor, plug domain"/>
    <property type="match status" value="1"/>
</dbReference>
<keyword evidence="5 12" id="KW-0732">Signal</keyword>
<dbReference type="eggNOG" id="COG4771">
    <property type="taxonomic scope" value="Bacteria"/>
</dbReference>